<dbReference type="Pfam" id="PF03544">
    <property type="entry name" value="TonB_C"/>
    <property type="match status" value="1"/>
</dbReference>
<dbReference type="InterPro" id="IPR037682">
    <property type="entry name" value="TonB_C"/>
</dbReference>
<reference evidence="3 4" key="1">
    <citation type="submission" date="2016-11" db="EMBL/GenBank/DDBJ databases">
        <title>Whole genomes of Flavobacteriaceae.</title>
        <authorList>
            <person name="Stine C."/>
            <person name="Li C."/>
            <person name="Tadesse D."/>
        </authorList>
    </citation>
    <scope>NUCLEOTIDE SEQUENCE [LARGE SCALE GENOMIC DNA]</scope>
    <source>
        <strain evidence="3 4">CCUG 60112</strain>
    </source>
</reference>
<dbReference type="Gene3D" id="3.30.1150.10">
    <property type="match status" value="1"/>
</dbReference>
<name>A0ABX4CWD8_9FLAO</name>
<gene>
    <name evidence="3" type="ORF">B0A81_07770</name>
</gene>
<dbReference type="Proteomes" id="UP000198381">
    <property type="component" value="Unassembled WGS sequence"/>
</dbReference>
<organism evidence="3 4">
    <name type="scientific">Flavobacterium plurextorum</name>
    <dbReference type="NCBI Taxonomy" id="1114867"/>
    <lineage>
        <taxon>Bacteria</taxon>
        <taxon>Pseudomonadati</taxon>
        <taxon>Bacteroidota</taxon>
        <taxon>Flavobacteriia</taxon>
        <taxon>Flavobacteriales</taxon>
        <taxon>Flavobacteriaceae</taxon>
        <taxon>Flavobacterium</taxon>
    </lineage>
</organism>
<proteinExistence type="predicted"/>
<feature type="region of interest" description="Disordered" evidence="1">
    <location>
        <begin position="134"/>
        <end position="158"/>
    </location>
</feature>
<evidence type="ECO:0000313" key="3">
    <source>
        <dbReference type="EMBL" id="OXB09051.1"/>
    </source>
</evidence>
<evidence type="ECO:0000256" key="1">
    <source>
        <dbReference type="SAM" id="MobiDB-lite"/>
    </source>
</evidence>
<accession>A0ABX4CWD8</accession>
<protein>
    <recommendedName>
        <fullName evidence="2">TonB C-terminal domain-containing protein</fullName>
    </recommendedName>
</protein>
<sequence length="323" mass="37019">MERKLRITIPEPCTENWDKMIPNKEGRFCLSCSKTVIDFTSMLPEEIQYFFTQNQNKSICGRIKRSQLDSITIQIPSRVFYTQTYFHKIFLLALFISMGTTLFSCQDKDGNKQKIDKIEIIEDPAVLKTNAGEKHEAANNKSLTANETKSTKRKSRSSLKKEKTFSFAKAKCEGPIPTGLYEDYSVYGGMGIDVLPDYPGGINMFYEIFKSEYKIPKKLKKSTGVIKMSFVIEKDGKLNEIKIIEDLGLGTGEEAMRILEESKKWTPGETNGRKVRTYYNLPITLELDTLNPKKRKRKFSKITSMQIFKTGESKEQTDLNLKP</sequence>
<evidence type="ECO:0000313" key="4">
    <source>
        <dbReference type="Proteomes" id="UP000198381"/>
    </source>
</evidence>
<dbReference type="EMBL" id="MUHD01000014">
    <property type="protein sequence ID" value="OXB09051.1"/>
    <property type="molecule type" value="Genomic_DNA"/>
</dbReference>
<keyword evidence="4" id="KW-1185">Reference proteome</keyword>
<evidence type="ECO:0000259" key="2">
    <source>
        <dbReference type="Pfam" id="PF03544"/>
    </source>
</evidence>
<feature type="domain" description="TonB C-terminal" evidence="2">
    <location>
        <begin position="220"/>
        <end position="284"/>
    </location>
</feature>
<comment type="caution">
    <text evidence="3">The sequence shown here is derived from an EMBL/GenBank/DDBJ whole genome shotgun (WGS) entry which is preliminary data.</text>
</comment>
<dbReference type="SUPFAM" id="SSF74653">
    <property type="entry name" value="TolA/TonB C-terminal domain"/>
    <property type="match status" value="1"/>
</dbReference>